<protein>
    <submittedName>
        <fullName evidence="6">IclR family transcriptional regulator</fullName>
    </submittedName>
</protein>
<keyword evidence="2" id="KW-0238">DNA-binding</keyword>
<evidence type="ECO:0000313" key="7">
    <source>
        <dbReference type="Proteomes" id="UP000190188"/>
    </source>
</evidence>
<name>A0A1T2X4E7_9BACL</name>
<comment type="caution">
    <text evidence="6">The sequence shown here is derived from an EMBL/GenBank/DDBJ whole genome shotgun (WGS) entry which is preliminary data.</text>
</comment>
<sequence>MSLKTLSKSIDLLDCFTAEQPTWGVRELAKHLNMNTTVVHRIVSTFEQHGILMQNKETMKYHLGLRLLEYSKVVTEQLNIQQYVRPLLKEIMDATGESVYLTMLEGKVGVVVAVMLSTQEVKHIIPVGTRGPLYAGASHKVMMAFLDEEVQQEIMEEGLRSVTPETIVEPDVLREQLEQIRKHGWCISVGEFTEDVIGIAIPIQDSQGRVMGSVTVAGPKYRFSEEMVERSLNVLLFQLPFLRQSFNIISHIW</sequence>
<dbReference type="AlphaFoldDB" id="A0A1T2X4E7"/>
<keyword evidence="3" id="KW-0804">Transcription</keyword>
<dbReference type="SUPFAM" id="SSF55781">
    <property type="entry name" value="GAF domain-like"/>
    <property type="match status" value="1"/>
</dbReference>
<evidence type="ECO:0000256" key="1">
    <source>
        <dbReference type="ARBA" id="ARBA00023015"/>
    </source>
</evidence>
<dbReference type="InterPro" id="IPR036388">
    <property type="entry name" value="WH-like_DNA-bd_sf"/>
</dbReference>
<dbReference type="PANTHER" id="PTHR30136">
    <property type="entry name" value="HELIX-TURN-HELIX TRANSCRIPTIONAL REGULATOR, ICLR FAMILY"/>
    <property type="match status" value="1"/>
</dbReference>
<dbReference type="Pfam" id="PF09339">
    <property type="entry name" value="HTH_IclR"/>
    <property type="match status" value="1"/>
</dbReference>
<feature type="domain" description="IclR-ED" evidence="5">
    <location>
        <begin position="66"/>
        <end position="253"/>
    </location>
</feature>
<reference evidence="6 7" key="1">
    <citation type="submission" date="2017-01" db="EMBL/GenBank/DDBJ databases">
        <title>Genome analysis of Paenibacillus selenitrireducens ES3-24.</title>
        <authorList>
            <person name="Xu D."/>
            <person name="Yao R."/>
            <person name="Zheng S."/>
        </authorList>
    </citation>
    <scope>NUCLEOTIDE SEQUENCE [LARGE SCALE GENOMIC DNA]</scope>
    <source>
        <strain evidence="6 7">ES3-24</strain>
    </source>
</reference>
<dbReference type="OrthoDB" id="9791752at2"/>
<dbReference type="InterPro" id="IPR050707">
    <property type="entry name" value="HTH_MetabolicPath_Reg"/>
</dbReference>
<dbReference type="Proteomes" id="UP000190188">
    <property type="component" value="Unassembled WGS sequence"/>
</dbReference>
<dbReference type="PROSITE" id="PS51078">
    <property type="entry name" value="ICLR_ED"/>
    <property type="match status" value="1"/>
</dbReference>
<keyword evidence="7" id="KW-1185">Reference proteome</keyword>
<dbReference type="SMART" id="SM00346">
    <property type="entry name" value="HTH_ICLR"/>
    <property type="match status" value="1"/>
</dbReference>
<dbReference type="GO" id="GO:0045892">
    <property type="term" value="P:negative regulation of DNA-templated transcription"/>
    <property type="evidence" value="ECO:0007669"/>
    <property type="project" value="TreeGrafter"/>
</dbReference>
<dbReference type="PROSITE" id="PS51077">
    <property type="entry name" value="HTH_ICLR"/>
    <property type="match status" value="1"/>
</dbReference>
<dbReference type="Gene3D" id="3.30.450.40">
    <property type="match status" value="1"/>
</dbReference>
<dbReference type="RefSeq" id="WP_078501643.1">
    <property type="nucleotide sequence ID" value="NZ_MSZX01000010.1"/>
</dbReference>
<dbReference type="Pfam" id="PF01614">
    <property type="entry name" value="IclR_C"/>
    <property type="match status" value="1"/>
</dbReference>
<dbReference type="EMBL" id="MSZX01000010">
    <property type="protein sequence ID" value="OPA74727.1"/>
    <property type="molecule type" value="Genomic_DNA"/>
</dbReference>
<dbReference type="GO" id="GO:0003700">
    <property type="term" value="F:DNA-binding transcription factor activity"/>
    <property type="evidence" value="ECO:0007669"/>
    <property type="project" value="TreeGrafter"/>
</dbReference>
<evidence type="ECO:0000256" key="2">
    <source>
        <dbReference type="ARBA" id="ARBA00023125"/>
    </source>
</evidence>
<dbReference type="Gene3D" id="1.10.10.10">
    <property type="entry name" value="Winged helix-like DNA-binding domain superfamily/Winged helix DNA-binding domain"/>
    <property type="match status" value="1"/>
</dbReference>
<evidence type="ECO:0000259" key="4">
    <source>
        <dbReference type="PROSITE" id="PS51077"/>
    </source>
</evidence>
<dbReference type="SUPFAM" id="SSF46785">
    <property type="entry name" value="Winged helix' DNA-binding domain"/>
    <property type="match status" value="1"/>
</dbReference>
<dbReference type="GO" id="GO:0003677">
    <property type="term" value="F:DNA binding"/>
    <property type="evidence" value="ECO:0007669"/>
    <property type="project" value="UniProtKB-KW"/>
</dbReference>
<evidence type="ECO:0000313" key="6">
    <source>
        <dbReference type="EMBL" id="OPA74727.1"/>
    </source>
</evidence>
<dbReference type="InterPro" id="IPR036390">
    <property type="entry name" value="WH_DNA-bd_sf"/>
</dbReference>
<keyword evidence="1" id="KW-0805">Transcription regulation</keyword>
<evidence type="ECO:0000259" key="5">
    <source>
        <dbReference type="PROSITE" id="PS51078"/>
    </source>
</evidence>
<evidence type="ECO:0000256" key="3">
    <source>
        <dbReference type="ARBA" id="ARBA00023163"/>
    </source>
</evidence>
<gene>
    <name evidence="6" type="ORF">BVG16_23525</name>
</gene>
<organism evidence="6 7">
    <name type="scientific">Paenibacillus selenitireducens</name>
    <dbReference type="NCBI Taxonomy" id="1324314"/>
    <lineage>
        <taxon>Bacteria</taxon>
        <taxon>Bacillati</taxon>
        <taxon>Bacillota</taxon>
        <taxon>Bacilli</taxon>
        <taxon>Bacillales</taxon>
        <taxon>Paenibacillaceae</taxon>
        <taxon>Paenibacillus</taxon>
    </lineage>
</organism>
<dbReference type="STRING" id="1324314.BVG16_23525"/>
<feature type="domain" description="HTH iclR-type" evidence="4">
    <location>
        <begin position="3"/>
        <end position="65"/>
    </location>
</feature>
<dbReference type="InterPro" id="IPR029016">
    <property type="entry name" value="GAF-like_dom_sf"/>
</dbReference>
<dbReference type="InterPro" id="IPR005471">
    <property type="entry name" value="Tscrpt_reg_IclR_N"/>
</dbReference>
<accession>A0A1T2X4E7</accession>
<dbReference type="PANTHER" id="PTHR30136:SF35">
    <property type="entry name" value="HTH-TYPE TRANSCRIPTIONAL REGULATOR RV1719"/>
    <property type="match status" value="1"/>
</dbReference>
<dbReference type="InterPro" id="IPR014757">
    <property type="entry name" value="Tscrpt_reg_IclR_C"/>
</dbReference>
<proteinExistence type="predicted"/>